<gene>
    <name evidence="5" type="primary">LOC108672779</name>
</gene>
<dbReference type="Proteomes" id="UP000694843">
    <property type="component" value="Unplaced"/>
</dbReference>
<evidence type="ECO:0000256" key="1">
    <source>
        <dbReference type="ARBA" id="ARBA00009512"/>
    </source>
</evidence>
<keyword evidence="5" id="KW-0687">Ribonucleoprotein</keyword>
<dbReference type="InterPro" id="IPR000529">
    <property type="entry name" value="Ribosomal_bS6"/>
</dbReference>
<dbReference type="GO" id="GO:0070181">
    <property type="term" value="F:small ribosomal subunit rRNA binding"/>
    <property type="evidence" value="ECO:0007669"/>
    <property type="project" value="TreeGrafter"/>
</dbReference>
<dbReference type="OrthoDB" id="268530at2759"/>
<evidence type="ECO:0000313" key="4">
    <source>
        <dbReference type="Proteomes" id="UP000694843"/>
    </source>
</evidence>
<dbReference type="AlphaFoldDB" id="A0A8B7NQN0"/>
<evidence type="ECO:0000313" key="5">
    <source>
        <dbReference type="RefSeq" id="XP_018015998.1"/>
    </source>
</evidence>
<keyword evidence="4" id="KW-1185">Reference proteome</keyword>
<name>A0A8B7NQN0_HYAAZ</name>
<evidence type="ECO:0000256" key="3">
    <source>
        <dbReference type="ARBA" id="ARBA00035365"/>
    </source>
</evidence>
<accession>A0A8B7NQN0</accession>
<dbReference type="PANTHER" id="PTHR21011">
    <property type="entry name" value="MITOCHONDRIAL 28S RIBOSOMAL PROTEIN S6"/>
    <property type="match status" value="1"/>
</dbReference>
<proteinExistence type="inferred from homology"/>
<dbReference type="RefSeq" id="XP_018015998.1">
    <property type="nucleotide sequence ID" value="XM_018160509.2"/>
</dbReference>
<dbReference type="Gene3D" id="3.30.70.60">
    <property type="match status" value="1"/>
</dbReference>
<dbReference type="KEGG" id="hazt:108672779"/>
<dbReference type="InterPro" id="IPR035980">
    <property type="entry name" value="Ribosomal_bS6_sf"/>
</dbReference>
<dbReference type="CDD" id="cd15465">
    <property type="entry name" value="bS6_mito"/>
    <property type="match status" value="1"/>
</dbReference>
<dbReference type="CTD" id="64968"/>
<keyword evidence="5" id="KW-0689">Ribosomal protein</keyword>
<evidence type="ECO:0000256" key="2">
    <source>
        <dbReference type="ARBA" id="ARBA00035170"/>
    </source>
</evidence>
<dbReference type="InterPro" id="IPR014717">
    <property type="entry name" value="Transl_elong_EF1B/ribsomal_bS6"/>
</dbReference>
<organism evidence="4 5">
    <name type="scientific">Hyalella azteca</name>
    <name type="common">Amphipod</name>
    <dbReference type="NCBI Taxonomy" id="294128"/>
    <lineage>
        <taxon>Eukaryota</taxon>
        <taxon>Metazoa</taxon>
        <taxon>Ecdysozoa</taxon>
        <taxon>Arthropoda</taxon>
        <taxon>Crustacea</taxon>
        <taxon>Multicrustacea</taxon>
        <taxon>Malacostraca</taxon>
        <taxon>Eumalacostraca</taxon>
        <taxon>Peracarida</taxon>
        <taxon>Amphipoda</taxon>
        <taxon>Senticaudata</taxon>
        <taxon>Talitrida</taxon>
        <taxon>Talitroidea</taxon>
        <taxon>Hyalellidae</taxon>
        <taxon>Hyalella</taxon>
    </lineage>
</organism>
<dbReference type="GeneID" id="108672779"/>
<reference evidence="5" key="1">
    <citation type="submission" date="2025-08" db="UniProtKB">
        <authorList>
            <consortium name="RefSeq"/>
        </authorList>
    </citation>
    <scope>IDENTIFICATION</scope>
    <source>
        <tissue evidence="5">Whole organism</tissue>
    </source>
</reference>
<dbReference type="GO" id="GO:0003735">
    <property type="term" value="F:structural constituent of ribosome"/>
    <property type="evidence" value="ECO:0007669"/>
    <property type="project" value="InterPro"/>
</dbReference>
<dbReference type="GO" id="GO:0005763">
    <property type="term" value="C:mitochondrial small ribosomal subunit"/>
    <property type="evidence" value="ECO:0007669"/>
    <property type="project" value="TreeGrafter"/>
</dbReference>
<dbReference type="SUPFAM" id="SSF54995">
    <property type="entry name" value="Ribosomal protein S6"/>
    <property type="match status" value="1"/>
</dbReference>
<dbReference type="PANTHER" id="PTHR21011:SF1">
    <property type="entry name" value="SMALL RIBOSOMAL SUBUNIT PROTEIN BS6M"/>
    <property type="match status" value="1"/>
</dbReference>
<sequence length="141" mass="16138">MFILYEMAFIVKHLPKIKTLTVAKRCVDQVLKAGGYVSKIESLGLQDLPQTMEGNSKGSYFVVRFVAPTASLDSIKTAVKLDEELLRRFFVVITKNKPVECTLHDELKPPIYRSEVQKMIKEADERKPKVPYPERNVELLL</sequence>
<comment type="similarity">
    <text evidence="1">Belongs to the bacterial ribosomal protein bS6 family.</text>
</comment>
<dbReference type="Pfam" id="PF01250">
    <property type="entry name" value="Ribosomal_S6"/>
    <property type="match status" value="1"/>
</dbReference>
<protein>
    <recommendedName>
        <fullName evidence="2">Small ribosomal subunit protein bS6m</fullName>
    </recommendedName>
    <alternativeName>
        <fullName evidence="3">28S ribosomal protein S6, mitochondrial</fullName>
    </alternativeName>
</protein>
<dbReference type="GO" id="GO:0006412">
    <property type="term" value="P:translation"/>
    <property type="evidence" value="ECO:0007669"/>
    <property type="project" value="InterPro"/>
</dbReference>